<evidence type="ECO:0000259" key="2">
    <source>
        <dbReference type="Pfam" id="PF14088"/>
    </source>
</evidence>
<evidence type="ECO:0000313" key="5">
    <source>
        <dbReference type="Proteomes" id="UP000003751"/>
    </source>
</evidence>
<dbReference type="Proteomes" id="UP000003751">
    <property type="component" value="Unassembled WGS sequence"/>
</dbReference>
<reference evidence="3 5" key="1">
    <citation type="journal article" date="2014" name="ISME J.">
        <title>Trehalose/2-sulfotrehalose biosynthesis and glycine-betaine uptake are widely spread mechanisms for osmoadaptation in the Halobacteriales.</title>
        <authorList>
            <person name="Youssef N.H."/>
            <person name="Savage-Ashlock K.N."/>
            <person name="McCully A.L."/>
            <person name="Luedtke B."/>
            <person name="Shaw E.I."/>
            <person name="Hoff W.D."/>
            <person name="Elshahed M.S."/>
        </authorList>
    </citation>
    <scope>NUCLEOTIDE SEQUENCE [LARGE SCALE GENOMIC DNA]</scope>
    <source>
        <strain evidence="3 5">DX253</strain>
    </source>
</reference>
<dbReference type="EMBL" id="FRAN01000001">
    <property type="protein sequence ID" value="SHJ94329.1"/>
    <property type="molecule type" value="Genomic_DNA"/>
</dbReference>
<feature type="compositionally biased region" description="Low complexity" evidence="1">
    <location>
        <begin position="1"/>
        <end position="11"/>
    </location>
</feature>
<dbReference type="RefSeq" id="WP_007980463.1">
    <property type="nucleotide sequence ID" value="NZ_AEMG01000012.1"/>
</dbReference>
<reference evidence="6" key="2">
    <citation type="submission" date="2016-11" db="EMBL/GenBank/DDBJ databases">
        <authorList>
            <person name="Varghese N."/>
            <person name="Submissions S."/>
        </authorList>
    </citation>
    <scope>NUCLEOTIDE SEQUENCE [LARGE SCALE GENOMIC DNA]</scope>
    <source>
        <strain evidence="6">DX253</strain>
    </source>
</reference>
<proteinExistence type="predicted"/>
<dbReference type="Proteomes" id="UP000184203">
    <property type="component" value="Unassembled WGS sequence"/>
</dbReference>
<feature type="region of interest" description="Disordered" evidence="1">
    <location>
        <begin position="1"/>
        <end position="21"/>
    </location>
</feature>
<dbReference type="InterPro" id="IPR025364">
    <property type="entry name" value="DUF4268"/>
</dbReference>
<evidence type="ECO:0000256" key="1">
    <source>
        <dbReference type="SAM" id="MobiDB-lite"/>
    </source>
</evidence>
<feature type="domain" description="DUF4268" evidence="2">
    <location>
        <begin position="164"/>
        <end position="299"/>
    </location>
</feature>
<dbReference type="eggNOG" id="arCOG06885">
    <property type="taxonomic scope" value="Archaea"/>
</dbReference>
<organism evidence="3 5">
    <name type="scientific">Haladaptatus paucihalophilus DX253</name>
    <dbReference type="NCBI Taxonomy" id="797209"/>
    <lineage>
        <taxon>Archaea</taxon>
        <taxon>Methanobacteriati</taxon>
        <taxon>Methanobacteriota</taxon>
        <taxon>Stenosarchaea group</taxon>
        <taxon>Halobacteria</taxon>
        <taxon>Halobacteriales</taxon>
        <taxon>Haladaptataceae</taxon>
        <taxon>Haladaptatus</taxon>
    </lineage>
</organism>
<gene>
    <name evidence="4" type="ORF">SAMN05444342_0027</name>
    <name evidence="3" type="ORF">ZOD2009_13022</name>
</gene>
<protein>
    <recommendedName>
        <fullName evidence="2">DUF4268 domain-containing protein</fullName>
    </recommendedName>
</protein>
<feature type="region of interest" description="Disordered" evidence="1">
    <location>
        <begin position="131"/>
        <end position="150"/>
    </location>
</feature>
<keyword evidence="6" id="KW-1185">Reference proteome</keyword>
<reference evidence="4" key="3">
    <citation type="submission" date="2016-11" db="EMBL/GenBank/DDBJ databases">
        <authorList>
            <person name="Jaros S."/>
            <person name="Januszkiewicz K."/>
            <person name="Wedrychowicz H."/>
        </authorList>
    </citation>
    <scope>NUCLEOTIDE SEQUENCE [LARGE SCALE GENOMIC DNA]</scope>
    <source>
        <strain evidence="4">DX253</strain>
    </source>
</reference>
<evidence type="ECO:0000313" key="6">
    <source>
        <dbReference type="Proteomes" id="UP000184203"/>
    </source>
</evidence>
<name>E7QUW9_HALPU</name>
<dbReference type="EMBL" id="AEMG01000012">
    <property type="protein sequence ID" value="EFW91776.1"/>
    <property type="molecule type" value="Genomic_DNA"/>
</dbReference>
<accession>E7QUW9</accession>
<dbReference type="AlphaFoldDB" id="E7QUW9"/>
<evidence type="ECO:0000313" key="3">
    <source>
        <dbReference type="EMBL" id="EFW91776.1"/>
    </source>
</evidence>
<evidence type="ECO:0000313" key="4">
    <source>
        <dbReference type="EMBL" id="SHJ94329.1"/>
    </source>
</evidence>
<dbReference type="Pfam" id="PF14088">
    <property type="entry name" value="DUF4268"/>
    <property type="match status" value="1"/>
</dbReference>
<dbReference type="STRING" id="797209.GCA_000376445_00909"/>
<dbReference type="OrthoDB" id="142611at2157"/>
<sequence length="303" mass="33683">MTDTGTTGPDGAASHDSTETSSLIEAVRSDGAAGFDRELGFYFDTVSATVDDALSFDAIATTTANRTVAIEAVGDEQRWDRTLASASKLDPDFLVLVGAAFDDDHVALLRWLNEATHADLFAVSFDASEGDDADRGSAGQPDVLVEPSGWSTRSERSLTEKQLLQLRYWAELRDRIEGRTTRLESCEPQPNNWYNNSMSEIGYKLQFAINSYTSVLLTQLVVRDDPDGFQALADDRDAIERDIGEDLIWLSPDEAKGEGNRARITLRRDGDLFAEGSWSEYQTWMLDAGERFYDVFHERIRGL</sequence>
<dbReference type="PATRIC" id="fig|797209.4.peg.2562"/>